<dbReference type="InterPro" id="IPR051842">
    <property type="entry name" value="uS12_prolyl_hydroxylase"/>
</dbReference>
<evidence type="ECO:0000256" key="2">
    <source>
        <dbReference type="ARBA" id="ARBA00022964"/>
    </source>
</evidence>
<keyword evidence="3" id="KW-0560">Oxidoreductase</keyword>
<name>A0ABV7Z2I2_9BACT</name>
<sequence>MKLYFDPERMQQLAKKHSEEFKSGKPYEHIVIDNFLDPEALEKVLEEFPAKGTKVWHDYETHFEKKQEINGEGKMGPFTQHLLYQFNSAPFLQFLETLTGINDLIPDPYYYGGGLHQLNRGGKLGVHADYSKHVKWPLDRRINAILYLNKDWKEEYNGHLELWDTEVTKCEKKVLPIFNRLLVFAVTDFNMHGVPEILNCPEEMSRKSLAFFYFTNGRPEHEVDKNKKLHVKFQDRPGDYAPANAQDKKNIIGYEPNPVKRFIKQVTPPFLFELGKKLMS</sequence>
<keyword evidence="6" id="KW-1185">Reference proteome</keyword>
<evidence type="ECO:0000256" key="3">
    <source>
        <dbReference type="ARBA" id="ARBA00023002"/>
    </source>
</evidence>
<protein>
    <submittedName>
        <fullName evidence="5">2OG-Fe(II) oxygenase</fullName>
    </submittedName>
</protein>
<feature type="domain" description="Prolyl 4-hydroxylase alpha subunit" evidence="4">
    <location>
        <begin position="27"/>
        <end position="214"/>
    </location>
</feature>
<dbReference type="PANTHER" id="PTHR12117">
    <property type="entry name" value="HISTONE ACETYLTRANSFERASE COMPLEX"/>
    <property type="match status" value="1"/>
</dbReference>
<organism evidence="5 6">
    <name type="scientific">Lacihabitans lacunae</name>
    <dbReference type="NCBI Taxonomy" id="1028214"/>
    <lineage>
        <taxon>Bacteria</taxon>
        <taxon>Pseudomonadati</taxon>
        <taxon>Bacteroidota</taxon>
        <taxon>Cytophagia</taxon>
        <taxon>Cytophagales</taxon>
        <taxon>Leadbetterellaceae</taxon>
        <taxon>Lacihabitans</taxon>
    </lineage>
</organism>
<dbReference type="PANTHER" id="PTHR12117:SF0">
    <property type="entry name" value="PROLYL 3-HYDROXYLASE OGFOD1"/>
    <property type="match status" value="1"/>
</dbReference>
<evidence type="ECO:0000259" key="4">
    <source>
        <dbReference type="SMART" id="SM00702"/>
    </source>
</evidence>
<dbReference type="RefSeq" id="WP_379839895.1">
    <property type="nucleotide sequence ID" value="NZ_JBHRYQ010000001.1"/>
</dbReference>
<dbReference type="Pfam" id="PF13640">
    <property type="entry name" value="2OG-FeII_Oxy_3"/>
    <property type="match status" value="1"/>
</dbReference>
<dbReference type="InterPro" id="IPR044862">
    <property type="entry name" value="Pro_4_hyd_alph_FE2OG_OXY"/>
</dbReference>
<evidence type="ECO:0000256" key="1">
    <source>
        <dbReference type="ARBA" id="ARBA00001961"/>
    </source>
</evidence>
<keyword evidence="2" id="KW-0223">Dioxygenase</keyword>
<dbReference type="Proteomes" id="UP001595616">
    <property type="component" value="Unassembled WGS sequence"/>
</dbReference>
<dbReference type="SMART" id="SM00702">
    <property type="entry name" value="P4Hc"/>
    <property type="match status" value="1"/>
</dbReference>
<proteinExistence type="predicted"/>
<evidence type="ECO:0000313" key="6">
    <source>
        <dbReference type="Proteomes" id="UP001595616"/>
    </source>
</evidence>
<gene>
    <name evidence="5" type="ORF">ACFOOI_20160</name>
</gene>
<reference evidence="6" key="1">
    <citation type="journal article" date="2019" name="Int. J. Syst. Evol. Microbiol.">
        <title>The Global Catalogue of Microorganisms (GCM) 10K type strain sequencing project: providing services to taxonomists for standard genome sequencing and annotation.</title>
        <authorList>
            <consortium name="The Broad Institute Genomics Platform"/>
            <consortium name="The Broad Institute Genome Sequencing Center for Infectious Disease"/>
            <person name="Wu L."/>
            <person name="Ma J."/>
        </authorList>
    </citation>
    <scope>NUCLEOTIDE SEQUENCE [LARGE SCALE GENOMIC DNA]</scope>
    <source>
        <strain evidence="6">CECT 7956</strain>
    </source>
</reference>
<dbReference type="Gene3D" id="2.60.120.620">
    <property type="entry name" value="q2cbj1_9rhob like domain"/>
    <property type="match status" value="1"/>
</dbReference>
<dbReference type="EMBL" id="JBHRYQ010000001">
    <property type="protein sequence ID" value="MFC3812989.1"/>
    <property type="molecule type" value="Genomic_DNA"/>
</dbReference>
<comment type="cofactor">
    <cofactor evidence="1">
        <name>L-ascorbate</name>
        <dbReference type="ChEBI" id="CHEBI:38290"/>
    </cofactor>
</comment>
<accession>A0ABV7Z2I2</accession>
<comment type="caution">
    <text evidence="5">The sequence shown here is derived from an EMBL/GenBank/DDBJ whole genome shotgun (WGS) entry which is preliminary data.</text>
</comment>
<evidence type="ECO:0000313" key="5">
    <source>
        <dbReference type="EMBL" id="MFC3812989.1"/>
    </source>
</evidence>
<dbReference type="InterPro" id="IPR006620">
    <property type="entry name" value="Pro_4_hyd_alph"/>
</dbReference>